<organism evidence="3 4">
    <name type="scientific">Sulfobacillus thermotolerans</name>
    <dbReference type="NCBI Taxonomy" id="338644"/>
    <lineage>
        <taxon>Bacteria</taxon>
        <taxon>Bacillati</taxon>
        <taxon>Bacillota</taxon>
        <taxon>Clostridia</taxon>
        <taxon>Eubacteriales</taxon>
        <taxon>Clostridiales Family XVII. Incertae Sedis</taxon>
        <taxon>Sulfobacillus</taxon>
    </lineage>
</organism>
<reference evidence="3 4" key="1">
    <citation type="journal article" date="2019" name="Sci. Rep.">
        <title>Sulfobacillus thermotolerans: new insights into resistance and metabolic capacities of acidophilic chemolithotrophs.</title>
        <authorList>
            <person name="Panyushkina A.E."/>
            <person name="Babenko V.V."/>
            <person name="Nikitina A.S."/>
            <person name="Selezneva O.V."/>
            <person name="Tsaplina I.A."/>
            <person name="Letarova M.A."/>
            <person name="Kostryukova E.S."/>
            <person name="Letarov A.V."/>
        </authorList>
    </citation>
    <scope>NUCLEOTIDE SEQUENCE [LARGE SCALE GENOMIC DNA]</scope>
    <source>
        <strain evidence="3 4">Kr1</strain>
    </source>
</reference>
<dbReference type="InterPro" id="IPR029058">
    <property type="entry name" value="AB_hydrolase_fold"/>
</dbReference>
<dbReference type="Gene3D" id="3.40.50.1820">
    <property type="entry name" value="alpha/beta hydrolase"/>
    <property type="match status" value="1"/>
</dbReference>
<feature type="domain" description="Peptidase S9 prolyl oligopeptidase catalytic" evidence="1">
    <location>
        <begin position="517"/>
        <end position="716"/>
    </location>
</feature>
<dbReference type="InterPro" id="IPR002469">
    <property type="entry name" value="Peptidase_S9B_N"/>
</dbReference>
<dbReference type="InterPro" id="IPR001375">
    <property type="entry name" value="Peptidase_S9_cat"/>
</dbReference>
<protein>
    <recommendedName>
        <fullName evidence="5">Peptidase S9</fullName>
    </recommendedName>
</protein>
<evidence type="ECO:0000259" key="2">
    <source>
        <dbReference type="Pfam" id="PF00930"/>
    </source>
</evidence>
<dbReference type="Pfam" id="PF00930">
    <property type="entry name" value="DPPIV_N"/>
    <property type="match status" value="1"/>
</dbReference>
<dbReference type="Proteomes" id="UP000325292">
    <property type="component" value="Chromosome"/>
</dbReference>
<dbReference type="InterPro" id="IPR050278">
    <property type="entry name" value="Serine_Prot_S9B/DPPIV"/>
</dbReference>
<feature type="domain" description="Dipeptidylpeptidase IV N-terminal" evidence="2">
    <location>
        <begin position="122"/>
        <end position="433"/>
    </location>
</feature>
<dbReference type="SUPFAM" id="SSF53474">
    <property type="entry name" value="alpha/beta-Hydrolases"/>
    <property type="match status" value="1"/>
</dbReference>
<keyword evidence="4" id="KW-1185">Reference proteome</keyword>
<sequence length="718" mass="81765">MNWRLEGVETMQTDKKVTWEQIATVPAPGLNVPIHWKFTPDNQHLTYLAPSGENPALSLWALDLSTMASRVLAGPKSTPGHSLEEELRRERQRMPWEGITHYQFAHSKAHRVLIPQGSQLWLLDIDSMEQFFLAPAEGAEDPYLLGDGERVVFVRNGQLCLFDSVSDTVRVLAEPREAGMTCGLAEYVAQEEFDRPHGYFVSPNEEWIAFEEVDDRHIPIYPIVHWDEEATRIETHRYPFVGHANALFRLGVVEIASGATEWVDVRGFADGYLVDVHWSPDNRLVVSLLTRDQKTLTVFAYNPQTHQQTILWTEHADDWINVTHDMWFLDSRTIVTTSEQNSDGFRHVVLREPGRPERWVTSGAFMVTRIVALAPSQDYLFVEATKESPLERHLYRVELSTGLMERLTEETGVHFTVFSKDCRWYVDQISNLSHSPAVRLVQRSHEVAPIVLHQPIDARDVALSEPELVEIPAHDGTILYGAVYHPQQMTEEKAPVVVAVYGGPHAQMVTRDWRLTVDLQAQYLAQHGFFVLKVDNRGSANRGKAFETAINRRFGTIELDDQIAGVQWLGDHYPVDLRRVGIYGWSYGGYMTLSALLKAPDVFSVGVAGAPVADFRWYDTAYTERYMGTDETNHEGYEYASTLNFVHNLQGQLLIIHGFIDENVHFRHTAQMIQALTAAHKDIALLALPKTRHMPRGYDVLYMIAKARSEFFEKHLMG</sequence>
<evidence type="ECO:0000259" key="1">
    <source>
        <dbReference type="Pfam" id="PF00326"/>
    </source>
</evidence>
<dbReference type="Pfam" id="PF00326">
    <property type="entry name" value="Peptidase_S9"/>
    <property type="match status" value="1"/>
</dbReference>
<dbReference type="SUPFAM" id="SSF82171">
    <property type="entry name" value="DPP6 N-terminal domain-like"/>
    <property type="match status" value="1"/>
</dbReference>
<dbReference type="Gene3D" id="2.140.10.30">
    <property type="entry name" value="Dipeptidylpeptidase IV, N-terminal domain"/>
    <property type="match status" value="1"/>
</dbReference>
<dbReference type="EMBL" id="CP019454">
    <property type="protein sequence ID" value="AUW93402.1"/>
    <property type="molecule type" value="Genomic_DNA"/>
</dbReference>
<dbReference type="PANTHER" id="PTHR11731">
    <property type="entry name" value="PROTEASE FAMILY S9B,C DIPEPTIDYL-PEPTIDASE IV-RELATED"/>
    <property type="match status" value="1"/>
</dbReference>
<gene>
    <name evidence="3" type="ORF">BXT84_05070</name>
</gene>
<proteinExistence type="predicted"/>
<dbReference type="PANTHER" id="PTHR11731:SF193">
    <property type="entry name" value="DIPEPTIDYL PEPTIDASE 9"/>
    <property type="match status" value="1"/>
</dbReference>
<accession>A0ABN5GY05</accession>
<evidence type="ECO:0000313" key="3">
    <source>
        <dbReference type="EMBL" id="AUW93402.1"/>
    </source>
</evidence>
<evidence type="ECO:0000313" key="4">
    <source>
        <dbReference type="Proteomes" id="UP000325292"/>
    </source>
</evidence>
<name>A0ABN5GY05_9FIRM</name>
<evidence type="ECO:0008006" key="5">
    <source>
        <dbReference type="Google" id="ProtNLM"/>
    </source>
</evidence>